<dbReference type="PANTHER" id="PTHR21143:SF134">
    <property type="entry name" value="GUSTATORY RECEPTOR"/>
    <property type="match status" value="1"/>
</dbReference>
<accession>A0AAD7ZYJ4</accession>
<dbReference type="GO" id="GO:0030425">
    <property type="term" value="C:dendrite"/>
    <property type="evidence" value="ECO:0007669"/>
    <property type="project" value="TreeGrafter"/>
</dbReference>
<evidence type="ECO:0000313" key="9">
    <source>
        <dbReference type="EMBL" id="KAJ9588173.1"/>
    </source>
</evidence>
<evidence type="ECO:0000256" key="1">
    <source>
        <dbReference type="ARBA" id="ARBA00004651"/>
    </source>
</evidence>
<dbReference type="GO" id="GO:0005886">
    <property type="term" value="C:plasma membrane"/>
    <property type="evidence" value="ECO:0007669"/>
    <property type="project" value="UniProtKB-SubCell"/>
</dbReference>
<gene>
    <name evidence="9" type="ORF">L9F63_018437</name>
</gene>
<evidence type="ECO:0000256" key="4">
    <source>
        <dbReference type="ARBA" id="ARBA00022989"/>
    </source>
</evidence>
<feature type="transmembrane region" description="Helical" evidence="8">
    <location>
        <begin position="44"/>
        <end position="65"/>
    </location>
</feature>
<dbReference type="EMBL" id="JASPKZ010005705">
    <property type="protein sequence ID" value="KAJ9588173.1"/>
    <property type="molecule type" value="Genomic_DNA"/>
</dbReference>
<dbReference type="GO" id="GO:0008049">
    <property type="term" value="P:male courtship behavior"/>
    <property type="evidence" value="ECO:0007669"/>
    <property type="project" value="TreeGrafter"/>
</dbReference>
<feature type="transmembrane region" description="Helical" evidence="8">
    <location>
        <begin position="77"/>
        <end position="98"/>
    </location>
</feature>
<comment type="caution">
    <text evidence="8">Lacks conserved residue(s) required for the propagation of feature annotation.</text>
</comment>
<dbReference type="AlphaFoldDB" id="A0AAD7ZYJ4"/>
<protein>
    <recommendedName>
        <fullName evidence="8">Gustatory receptor</fullName>
    </recommendedName>
</protein>
<comment type="caution">
    <text evidence="9">The sequence shown here is derived from an EMBL/GenBank/DDBJ whole genome shotgun (WGS) entry which is preliminary data.</text>
</comment>
<dbReference type="PANTHER" id="PTHR21143">
    <property type="entry name" value="INVERTEBRATE GUSTATORY RECEPTOR"/>
    <property type="match status" value="1"/>
</dbReference>
<evidence type="ECO:0000256" key="7">
    <source>
        <dbReference type="ARBA" id="ARBA00023224"/>
    </source>
</evidence>
<dbReference type="GO" id="GO:0043025">
    <property type="term" value="C:neuronal cell body"/>
    <property type="evidence" value="ECO:0007669"/>
    <property type="project" value="TreeGrafter"/>
</dbReference>
<dbReference type="Proteomes" id="UP001233999">
    <property type="component" value="Unassembled WGS sequence"/>
</dbReference>
<feature type="transmembrane region" description="Helical" evidence="8">
    <location>
        <begin position="296"/>
        <end position="317"/>
    </location>
</feature>
<feature type="transmembrane region" description="Helical" evidence="8">
    <location>
        <begin position="12"/>
        <end position="32"/>
    </location>
</feature>
<feature type="transmembrane region" description="Helical" evidence="8">
    <location>
        <begin position="329"/>
        <end position="348"/>
    </location>
</feature>
<keyword evidence="2 8" id="KW-1003">Cell membrane</keyword>
<keyword evidence="6 8" id="KW-0675">Receptor</keyword>
<evidence type="ECO:0000256" key="2">
    <source>
        <dbReference type="ARBA" id="ARBA00022475"/>
    </source>
</evidence>
<evidence type="ECO:0000256" key="6">
    <source>
        <dbReference type="ARBA" id="ARBA00023170"/>
    </source>
</evidence>
<proteinExistence type="inferred from homology"/>
<keyword evidence="7 8" id="KW-0807">Transducer</keyword>
<dbReference type="GO" id="GO:0050909">
    <property type="term" value="P:sensory perception of taste"/>
    <property type="evidence" value="ECO:0007669"/>
    <property type="project" value="InterPro"/>
</dbReference>
<name>A0AAD7ZYJ4_DIPPU</name>
<sequence>MNKWLNYNPHLLSAVSPLFYTSRILGIAPICWPPTGRNRFQLRAYSVLVFFAMLTFLIYSVYWNIQYYYTRSTYTIIVPHIFKMVSSFTTVLAILLLCSTVNKEKYEAIFTKLTTVDSILLKTAENSNVIYKKMKIFVMVQLLVIIPFYLFMFCFDRVVWSGNVGEPHHLVEYFVHLLGTVMDMQFINLVLLIKHRYTVLNRTLMLIHKVPDKEFEWNILLKNKKNVHKTEAIKQIHEVENPIFQKTGIINAKGEVENSFANLKIFPDIEREEAKIIKLQKVHSSLYDVAELVKSCFGLPILFELTFIFGSLIQSLYNSLLTSLQLDNLGTHAGSGEAVGLFLSWSVVRMIKMMCITTSCQMASNEANRTGILIQKLLLGSNGDSKTLRNFSQQLLHYKLNFTACGFFTLDATLLYSLAGAVTTYLVILLQFQFVASSALKVNATNSFA</sequence>
<comment type="function">
    <text evidence="8">Gustatory receptor which mediates acceptance or avoidance behavior, depending on its substrates.</text>
</comment>
<reference evidence="9" key="1">
    <citation type="journal article" date="2023" name="IScience">
        <title>Live-bearing cockroach genome reveals convergent evolutionary mechanisms linked to viviparity in insects and beyond.</title>
        <authorList>
            <person name="Fouks B."/>
            <person name="Harrison M.C."/>
            <person name="Mikhailova A.A."/>
            <person name="Marchal E."/>
            <person name="English S."/>
            <person name="Carruthers M."/>
            <person name="Jennings E.C."/>
            <person name="Chiamaka E.L."/>
            <person name="Frigard R.A."/>
            <person name="Pippel M."/>
            <person name="Attardo G.M."/>
            <person name="Benoit J.B."/>
            <person name="Bornberg-Bauer E."/>
            <person name="Tobe S.S."/>
        </authorList>
    </citation>
    <scope>NUCLEOTIDE SEQUENCE</scope>
    <source>
        <strain evidence="9">Stay&amp;Tobe</strain>
    </source>
</reference>
<evidence type="ECO:0000313" key="10">
    <source>
        <dbReference type="Proteomes" id="UP001233999"/>
    </source>
</evidence>
<organism evidence="9 10">
    <name type="scientific">Diploptera punctata</name>
    <name type="common">Pacific beetle cockroach</name>
    <dbReference type="NCBI Taxonomy" id="6984"/>
    <lineage>
        <taxon>Eukaryota</taxon>
        <taxon>Metazoa</taxon>
        <taxon>Ecdysozoa</taxon>
        <taxon>Arthropoda</taxon>
        <taxon>Hexapoda</taxon>
        <taxon>Insecta</taxon>
        <taxon>Pterygota</taxon>
        <taxon>Neoptera</taxon>
        <taxon>Polyneoptera</taxon>
        <taxon>Dictyoptera</taxon>
        <taxon>Blattodea</taxon>
        <taxon>Blaberoidea</taxon>
        <taxon>Blaberidae</taxon>
        <taxon>Diplopterinae</taxon>
        <taxon>Diploptera</taxon>
    </lineage>
</organism>
<evidence type="ECO:0000256" key="8">
    <source>
        <dbReference type="RuleBase" id="RU363108"/>
    </source>
</evidence>
<dbReference type="Pfam" id="PF08395">
    <property type="entry name" value="7tm_7"/>
    <property type="match status" value="1"/>
</dbReference>
<keyword evidence="3 8" id="KW-0812">Transmembrane</keyword>
<dbReference type="GO" id="GO:0007165">
    <property type="term" value="P:signal transduction"/>
    <property type="evidence" value="ECO:0007669"/>
    <property type="project" value="UniProtKB-KW"/>
</dbReference>
<evidence type="ECO:0000256" key="5">
    <source>
        <dbReference type="ARBA" id="ARBA00023136"/>
    </source>
</evidence>
<comment type="similarity">
    <text evidence="8">Belongs to the insect chemoreceptor superfamily. Gustatory receptor (GR) family.</text>
</comment>
<evidence type="ECO:0000256" key="3">
    <source>
        <dbReference type="ARBA" id="ARBA00022692"/>
    </source>
</evidence>
<comment type="subcellular location">
    <subcellularLocation>
        <location evidence="1 8">Cell membrane</location>
        <topology evidence="1 8">Multi-pass membrane protein</topology>
    </subcellularLocation>
</comment>
<feature type="transmembrane region" description="Helical" evidence="8">
    <location>
        <begin position="136"/>
        <end position="153"/>
    </location>
</feature>
<feature type="transmembrane region" description="Helical" evidence="8">
    <location>
        <begin position="173"/>
        <end position="193"/>
    </location>
</feature>
<dbReference type="GO" id="GO:0007635">
    <property type="term" value="P:chemosensory behavior"/>
    <property type="evidence" value="ECO:0007669"/>
    <property type="project" value="TreeGrafter"/>
</dbReference>
<keyword evidence="10" id="KW-1185">Reference proteome</keyword>
<dbReference type="GO" id="GO:0030424">
    <property type="term" value="C:axon"/>
    <property type="evidence" value="ECO:0007669"/>
    <property type="project" value="TreeGrafter"/>
</dbReference>
<dbReference type="InterPro" id="IPR013604">
    <property type="entry name" value="7TM_chemorcpt"/>
</dbReference>
<keyword evidence="5 8" id="KW-0472">Membrane</keyword>
<feature type="non-terminal residue" evidence="9">
    <location>
        <position position="449"/>
    </location>
</feature>
<keyword evidence="4 8" id="KW-1133">Transmembrane helix</keyword>
<feature type="transmembrane region" description="Helical" evidence="8">
    <location>
        <begin position="425"/>
        <end position="444"/>
    </location>
</feature>
<reference evidence="9" key="2">
    <citation type="submission" date="2023-05" db="EMBL/GenBank/DDBJ databases">
        <authorList>
            <person name="Fouks B."/>
        </authorList>
    </citation>
    <scope>NUCLEOTIDE SEQUENCE</scope>
    <source>
        <strain evidence="9">Stay&amp;Tobe</strain>
        <tissue evidence="9">Testes</tissue>
    </source>
</reference>